<accession>Q8TJ92</accession>
<keyword evidence="7" id="KW-1185">Reference proteome</keyword>
<dbReference type="GO" id="GO:0005524">
    <property type="term" value="F:ATP binding"/>
    <property type="evidence" value="ECO:0000318"/>
    <property type="project" value="GO_Central"/>
</dbReference>
<dbReference type="EMBL" id="AE010299">
    <property type="protein sequence ID" value="AAM07247.1"/>
    <property type="molecule type" value="Genomic_DNA"/>
</dbReference>
<keyword evidence="2" id="KW-0805">Transcription regulation</keyword>
<comment type="similarity">
    <text evidence="5">Belongs to the P(II) protein family.</text>
</comment>
<evidence type="ECO:0000256" key="1">
    <source>
        <dbReference type="ARBA" id="ARBA00002440"/>
    </source>
</evidence>
<evidence type="ECO:0000256" key="5">
    <source>
        <dbReference type="RuleBase" id="RU003936"/>
    </source>
</evidence>
<dbReference type="PANTHER" id="PTHR30115">
    <property type="entry name" value="NITROGEN REGULATORY PROTEIN P-II"/>
    <property type="match status" value="1"/>
</dbReference>
<dbReference type="InterPro" id="IPR011322">
    <property type="entry name" value="N-reg_PII-like_a/b"/>
</dbReference>
<evidence type="ECO:0000256" key="3">
    <source>
        <dbReference type="ARBA" id="ARBA00023163"/>
    </source>
</evidence>
<dbReference type="SMART" id="SM00938">
    <property type="entry name" value="P-II"/>
    <property type="match status" value="1"/>
</dbReference>
<dbReference type="SUPFAM" id="SSF54913">
    <property type="entry name" value="GlnB-like"/>
    <property type="match status" value="1"/>
</dbReference>
<dbReference type="Pfam" id="PF00543">
    <property type="entry name" value="P-II"/>
    <property type="match status" value="1"/>
</dbReference>
<dbReference type="EnsemblBacteria" id="AAM07247">
    <property type="protein sequence ID" value="AAM07247"/>
    <property type="gene ID" value="MA_3896"/>
</dbReference>
<evidence type="ECO:0000256" key="4">
    <source>
        <dbReference type="ARBA" id="ARBA00023231"/>
    </source>
</evidence>
<dbReference type="PRINTS" id="PR00340">
    <property type="entry name" value="PIIGLNB"/>
</dbReference>
<dbReference type="InParanoid" id="Q8TJ92"/>
<evidence type="ECO:0000313" key="6">
    <source>
        <dbReference type="EMBL" id="AAM07247.1"/>
    </source>
</evidence>
<dbReference type="InterPro" id="IPR017918">
    <property type="entry name" value="N-reg_PII_CS"/>
</dbReference>
<comment type="function">
    <text evidence="1">Could be involved in the regulation of nitrogen fixation.</text>
</comment>
<dbReference type="Proteomes" id="UP000002487">
    <property type="component" value="Chromosome"/>
</dbReference>
<keyword evidence="4" id="KW-0535">Nitrogen fixation</keyword>
<dbReference type="PhylomeDB" id="Q8TJ92"/>
<dbReference type="GO" id="GO:0005829">
    <property type="term" value="C:cytosol"/>
    <property type="evidence" value="ECO:0000318"/>
    <property type="project" value="GO_Central"/>
</dbReference>
<dbReference type="Gene3D" id="3.30.70.120">
    <property type="match status" value="1"/>
</dbReference>
<dbReference type="KEGG" id="mac:MA_3896"/>
<dbReference type="InterPro" id="IPR002187">
    <property type="entry name" value="N-reg_PII"/>
</dbReference>
<dbReference type="STRING" id="188937.MA_3896"/>
<dbReference type="GO" id="GO:0030234">
    <property type="term" value="F:enzyme regulator activity"/>
    <property type="evidence" value="ECO:0000318"/>
    <property type="project" value="GO_Central"/>
</dbReference>
<dbReference type="HOGENOM" id="CLU_082268_0_1_2"/>
<dbReference type="InterPro" id="IPR015867">
    <property type="entry name" value="N-reg_PII/ATP_PRibTrfase_C"/>
</dbReference>
<reference evidence="6 7" key="1">
    <citation type="journal article" date="2002" name="Genome Res.">
        <title>The genome of Methanosarcina acetivorans reveals extensive metabolic and physiological diversity.</title>
        <authorList>
            <person name="Galagan J.E."/>
            <person name="Nusbaum C."/>
            <person name="Roy A."/>
            <person name="Endrizzi M.G."/>
            <person name="Macdonald P."/>
            <person name="FitzHugh W."/>
            <person name="Calvo S."/>
            <person name="Engels R."/>
            <person name="Smirnov S."/>
            <person name="Atnoor D."/>
            <person name="Brown A."/>
            <person name="Allen N."/>
            <person name="Naylor J."/>
            <person name="Stange-Thomann N."/>
            <person name="DeArellano K."/>
            <person name="Johnson R."/>
            <person name="Linton L."/>
            <person name="McEwan P."/>
            <person name="McKernan K."/>
            <person name="Talamas J."/>
            <person name="Tirrell A."/>
            <person name="Ye W."/>
            <person name="Zimmer A."/>
            <person name="Barber R.D."/>
            <person name="Cann I."/>
            <person name="Graham D.E."/>
            <person name="Grahame D.A."/>
            <person name="Guss A."/>
            <person name="Hedderich R."/>
            <person name="Ingram-Smith C."/>
            <person name="Kuettner C.H."/>
            <person name="Krzycki J.A."/>
            <person name="Leigh J.A."/>
            <person name="Li W."/>
            <person name="Liu J."/>
            <person name="Mukhopadhyay B."/>
            <person name="Reeve J.N."/>
            <person name="Smith K."/>
            <person name="Springer T.A."/>
            <person name="Umayam L.A."/>
            <person name="White O."/>
            <person name="White R.H."/>
            <person name="de Macario E.C."/>
            <person name="Ferry J.G."/>
            <person name="Jarrell K.F."/>
            <person name="Jing H."/>
            <person name="Macario A.J.L."/>
            <person name="Paulsen I."/>
            <person name="Pritchett M."/>
            <person name="Sowers K.R."/>
            <person name="Swanson R.V."/>
            <person name="Zinder S.H."/>
            <person name="Lander E."/>
            <person name="Metcalf W.W."/>
            <person name="Birren B."/>
        </authorList>
    </citation>
    <scope>NUCLEOTIDE SEQUENCE [LARGE SCALE GENOMIC DNA]</scope>
    <source>
        <strain evidence="7">ATCC 35395 / DSM 2834 / JCM 12185 / C2A</strain>
    </source>
</reference>
<dbReference type="AlphaFoldDB" id="Q8TJ92"/>
<evidence type="ECO:0000256" key="2">
    <source>
        <dbReference type="ARBA" id="ARBA00023015"/>
    </source>
</evidence>
<evidence type="ECO:0000313" key="7">
    <source>
        <dbReference type="Proteomes" id="UP000002487"/>
    </source>
</evidence>
<proteinExistence type="inferred from homology"/>
<keyword evidence="3" id="KW-0804">Transcription</keyword>
<sequence length="108" mass="12214">MKTMQMIRAVIRPGMESKVVECLEKEGCISLTKMEVFGRGKQKGIHIADIHYDELQKTMLLMVVEDEHKDKVIKTIMEAARTGKYGDGRIFVNPVEEAYTIRTGKAGL</sequence>
<name>Q8TJ92_METAC</name>
<dbReference type="PANTHER" id="PTHR30115:SF13">
    <property type="entry name" value="PII-LIKE PROTEIN GLNBI"/>
    <property type="match status" value="1"/>
</dbReference>
<gene>
    <name evidence="6" type="primary">nifI1</name>
    <name evidence="6" type="ordered locus">MA_3896</name>
</gene>
<organism evidence="6 7">
    <name type="scientific">Methanosarcina acetivorans (strain ATCC 35395 / DSM 2834 / JCM 12185 / C2A)</name>
    <dbReference type="NCBI Taxonomy" id="188937"/>
    <lineage>
        <taxon>Archaea</taxon>
        <taxon>Methanobacteriati</taxon>
        <taxon>Methanobacteriota</taxon>
        <taxon>Stenosarchaea group</taxon>
        <taxon>Methanomicrobia</taxon>
        <taxon>Methanosarcinales</taxon>
        <taxon>Methanosarcinaceae</taxon>
        <taxon>Methanosarcina</taxon>
    </lineage>
</organism>
<dbReference type="PROSITE" id="PS00638">
    <property type="entry name" value="PII_GLNB_CTER"/>
    <property type="match status" value="1"/>
</dbReference>
<protein>
    <submittedName>
        <fullName evidence="6">P-II family nitrogen regulatory protein</fullName>
    </submittedName>
</protein>
<dbReference type="PROSITE" id="PS51343">
    <property type="entry name" value="PII_GLNB_DOM"/>
    <property type="match status" value="1"/>
</dbReference>
<dbReference type="GO" id="GO:0006808">
    <property type="term" value="P:regulation of nitrogen utilization"/>
    <property type="evidence" value="ECO:0000318"/>
    <property type="project" value="GO_Central"/>
</dbReference>